<accession>A0AC61QKI3</accession>
<comment type="caution">
    <text evidence="1">The sequence shown here is derived from an EMBL/GenBank/DDBJ whole genome shotgun (WGS) entry which is preliminary data.</text>
</comment>
<name>A0AC61QKI3_9BACT</name>
<evidence type="ECO:0000313" key="2">
    <source>
        <dbReference type="Proteomes" id="UP000294588"/>
    </source>
</evidence>
<dbReference type="EMBL" id="SMOG01000002">
    <property type="protein sequence ID" value="TDF74145.1"/>
    <property type="molecule type" value="Genomic_DNA"/>
</dbReference>
<evidence type="ECO:0000313" key="1">
    <source>
        <dbReference type="EMBL" id="TDF74145.1"/>
    </source>
</evidence>
<keyword evidence="2" id="KW-1185">Reference proteome</keyword>
<gene>
    <name evidence="1" type="ORF">E0946_01600</name>
</gene>
<organism evidence="1 2">
    <name type="scientific">Candidatus Syntrophosphaera thermopropionivorans</name>
    <dbReference type="NCBI Taxonomy" id="2593015"/>
    <lineage>
        <taxon>Bacteria</taxon>
        <taxon>Pseudomonadati</taxon>
        <taxon>Candidatus Cloacimonadota</taxon>
        <taxon>Candidatus Cloacimonadia</taxon>
        <taxon>Candidatus Cloacimonadales</taxon>
        <taxon>Candidatus Cloacimonadaceae</taxon>
        <taxon>Candidatus Syntrophosphaera</taxon>
    </lineage>
</organism>
<proteinExistence type="predicted"/>
<protein>
    <submittedName>
        <fullName evidence="1">T9SS type A sorting domain-containing protein</fullName>
    </submittedName>
</protein>
<sequence>MLRAGIISLFLISSTLLYAEKINLSKYYPTHPPKAHPYIQLLNKQPGKPLDKNKDNYNKLLVILVDFQEEIPDDPNTTGNGKFQLEPDPNYLYSIGSPPHNRKYFQDNLEALRYYYLAATAGSFNLEYEVYPINGAYTLPHTMGYYNPPSASSETFVSKMEEYFRDAFTIADNLSPEIDFSAYSHFMIIHAGSDWQHDIFSDTPSDLPSFFISVGEGKEVPVDDGSFFISYACNVPSTISQDFTEEIYEGTVIHSGYGALNSVMAHEFGHSLGMVDLYNVYTWQPMVGVFDIMDSGGSGVLLDILEDGSYIMLEGGLPVLPGAWSRTLICEDYLKSKGLLLDLEQIPLFDPILLSASSWKQSGNSYHPQILRIPLSSTEYILVENRNVDPDGDGATAVFANEDKRVILYPTAIEDPDNRPTYEYDYLLPSFQKADGSAMGGGFLVWHINNDVIYNQGVWDNEGNFVSNYQNNSVNTRYSRRGVEIIEADNLPDIGYPYSWYWTGTQYEYFYAHKPLLDSDGYFIHWTQEPWKPVLNSNTKPALKDSQNIGSLYWLNNMGNPSRDMSITVCAGNFDTTQIFDYSDSRITCAPLIKSSFCDFNIPLILEDSIHLLSYSDNTWFDLMGSFPWNSHTIDFPITTSDQDGNGFQELVLVHNNTLELIQFSQDDLESVSINFSEHITTAPISFEDTIFVTTQNTLSSIHNNQVINSIPLQNVKRLGSFDDKLIALCPDLLYIIDTINLTVSEEIELPEPFGNYEPVTFCALSENTSMLFLMSNKGNIYRYEKGYLQQIYMARPGEHPTQIGLTCYRTGETSISPTIFWGSGNKIYAVTFDGSLLSGYPYDISPFTIEPEAHLIAMQFNSSPLLYFPLSERGFLAFSPDNGILWQYSLLSNGETGNSHLMIIPDHQLSSHLYWYYTDGSGKIYIQGKNILTSETQLCWNGFRNGGNGTLYGEFSISIPAQAFNAYIFPNPVKGDNFRVRIENFNQTVKLHLYNINADLIKSETVPANGNLQRDIIIDSRKLSSGVYLMKVQCGNKHKTIKFAVQK</sequence>
<reference evidence="1" key="1">
    <citation type="submission" date="2019-03" db="EMBL/GenBank/DDBJ databases">
        <title>Candidatus Syntrophosphaera thermopropionivorans: a novel player in syntrophic propionate oxidation during anaerobic digestion.</title>
        <authorList>
            <person name="Dyksma S."/>
        </authorList>
    </citation>
    <scope>NUCLEOTIDE SEQUENCE</scope>
    <source>
        <strain evidence="1">W5</strain>
    </source>
</reference>
<dbReference type="Proteomes" id="UP000294588">
    <property type="component" value="Unassembled WGS sequence"/>
</dbReference>